<dbReference type="RefSeq" id="WP_349299458.1">
    <property type="nucleotide sequence ID" value="NZ_JBEDNQ010000007.1"/>
</dbReference>
<accession>A0ABV1KET4</accession>
<feature type="region of interest" description="Disordered" evidence="1">
    <location>
        <begin position="31"/>
        <end position="63"/>
    </location>
</feature>
<organism evidence="2 3">
    <name type="scientific">Pseudonocardia nematodicida</name>
    <dbReference type="NCBI Taxonomy" id="1206997"/>
    <lineage>
        <taxon>Bacteria</taxon>
        <taxon>Bacillati</taxon>
        <taxon>Actinomycetota</taxon>
        <taxon>Actinomycetes</taxon>
        <taxon>Pseudonocardiales</taxon>
        <taxon>Pseudonocardiaceae</taxon>
        <taxon>Pseudonocardia</taxon>
    </lineage>
</organism>
<name>A0ABV1KET4_9PSEU</name>
<evidence type="ECO:0000313" key="3">
    <source>
        <dbReference type="Proteomes" id="UP001494902"/>
    </source>
</evidence>
<proteinExistence type="predicted"/>
<reference evidence="2 3" key="1">
    <citation type="submission" date="2024-03" db="EMBL/GenBank/DDBJ databases">
        <title>Draft genome sequence of Pseudonocardia nematodicida JCM 31783.</title>
        <authorList>
            <person name="Butdee W."/>
            <person name="Duangmal K."/>
        </authorList>
    </citation>
    <scope>NUCLEOTIDE SEQUENCE [LARGE SCALE GENOMIC DNA]</scope>
    <source>
        <strain evidence="2 3">JCM 31783</strain>
    </source>
</reference>
<gene>
    <name evidence="2" type="ORF">WIS52_18115</name>
</gene>
<dbReference type="Proteomes" id="UP001494902">
    <property type="component" value="Unassembled WGS sequence"/>
</dbReference>
<comment type="caution">
    <text evidence="2">The sequence shown here is derived from an EMBL/GenBank/DDBJ whole genome shotgun (WGS) entry which is preliminary data.</text>
</comment>
<protein>
    <submittedName>
        <fullName evidence="2">Uncharacterized protein</fullName>
    </submittedName>
</protein>
<feature type="compositionally biased region" description="Basic and acidic residues" evidence="1">
    <location>
        <begin position="47"/>
        <end position="63"/>
    </location>
</feature>
<evidence type="ECO:0000313" key="2">
    <source>
        <dbReference type="EMBL" id="MEQ3552394.1"/>
    </source>
</evidence>
<dbReference type="EMBL" id="JBEDNQ010000007">
    <property type="protein sequence ID" value="MEQ3552394.1"/>
    <property type="molecule type" value="Genomic_DNA"/>
</dbReference>
<evidence type="ECO:0000256" key="1">
    <source>
        <dbReference type="SAM" id="MobiDB-lite"/>
    </source>
</evidence>
<sequence>MSVRPTGTGSHEHDYGYDLAHEMKVIARLPQQRRGSARPITYSAVPRELDPDTDLGHDMAHEI</sequence>
<keyword evidence="3" id="KW-1185">Reference proteome</keyword>